<name>A0ABU1SH70_9MICO</name>
<sequence length="128" mass="13603">MTVSVTVKKRVIERDGGFCLMMLPGCSGEAQTTHHRANRGSGGSTILDHPANLCAVCVPCNGAAEDAGAIVRADLIERGLRVEKAATNAATLHRSKATLVQAIDGEWYYLVSATMRRHVSEGRPEDGA</sequence>
<evidence type="ECO:0000313" key="1">
    <source>
        <dbReference type="EMBL" id="MDR6868948.1"/>
    </source>
</evidence>
<organism evidence="1 2">
    <name type="scientific">Microbacterium resistens</name>
    <dbReference type="NCBI Taxonomy" id="156977"/>
    <lineage>
        <taxon>Bacteria</taxon>
        <taxon>Bacillati</taxon>
        <taxon>Actinomycetota</taxon>
        <taxon>Actinomycetes</taxon>
        <taxon>Micrococcales</taxon>
        <taxon>Microbacteriaceae</taxon>
        <taxon>Microbacterium</taxon>
    </lineage>
</organism>
<accession>A0ABU1SH70</accession>
<dbReference type="Proteomes" id="UP001259347">
    <property type="component" value="Unassembled WGS sequence"/>
</dbReference>
<proteinExistence type="predicted"/>
<dbReference type="RefSeq" id="WP_310023242.1">
    <property type="nucleotide sequence ID" value="NZ_JAVDUM010000019.1"/>
</dbReference>
<dbReference type="EMBL" id="JAVDUM010000019">
    <property type="protein sequence ID" value="MDR6868948.1"/>
    <property type="molecule type" value="Genomic_DNA"/>
</dbReference>
<comment type="caution">
    <text evidence="1">The sequence shown here is derived from an EMBL/GenBank/DDBJ whole genome shotgun (WGS) entry which is preliminary data.</text>
</comment>
<keyword evidence="2" id="KW-1185">Reference proteome</keyword>
<reference evidence="1 2" key="1">
    <citation type="submission" date="2023-07" db="EMBL/GenBank/DDBJ databases">
        <title>Sorghum-associated microbial communities from plants grown in Nebraska, USA.</title>
        <authorList>
            <person name="Schachtman D."/>
        </authorList>
    </citation>
    <scope>NUCLEOTIDE SEQUENCE [LARGE SCALE GENOMIC DNA]</scope>
    <source>
        <strain evidence="1 2">2980</strain>
    </source>
</reference>
<evidence type="ECO:0000313" key="2">
    <source>
        <dbReference type="Proteomes" id="UP001259347"/>
    </source>
</evidence>
<evidence type="ECO:0008006" key="3">
    <source>
        <dbReference type="Google" id="ProtNLM"/>
    </source>
</evidence>
<gene>
    <name evidence="1" type="ORF">J2Y69_003574</name>
</gene>
<protein>
    <recommendedName>
        <fullName evidence="3">HNH endonuclease</fullName>
    </recommendedName>
</protein>